<protein>
    <submittedName>
        <fullName evidence="4">Fumarylacetoacetate hydrolase family protein</fullName>
    </submittedName>
</protein>
<reference evidence="4 5" key="1">
    <citation type="submission" date="2023-01" db="EMBL/GenBank/DDBJ databases">
        <title>Bacillus changyiensis sp. nov., isolated from a coastal deposit.</title>
        <authorList>
            <person name="Xiao G."/>
            <person name="Lai Q."/>
            <person name="Hu Z."/>
            <person name="Shao Z."/>
        </authorList>
    </citation>
    <scope>NUCLEOTIDE SEQUENCE [LARGE SCALE GENOMIC DNA]</scope>
    <source>
        <strain evidence="4 5">CLL-7-23</strain>
    </source>
</reference>
<dbReference type="InterPro" id="IPR011234">
    <property type="entry name" value="Fumarylacetoacetase-like_C"/>
</dbReference>
<dbReference type="RefSeq" id="WP_271339906.1">
    <property type="nucleotide sequence ID" value="NZ_JAQKAB010000003.1"/>
</dbReference>
<gene>
    <name evidence="4" type="ORF">PJ311_05390</name>
</gene>
<dbReference type="SUPFAM" id="SSF56529">
    <property type="entry name" value="FAH"/>
    <property type="match status" value="1"/>
</dbReference>
<dbReference type="PANTHER" id="PTHR11820:SF7">
    <property type="entry name" value="ACYLPYRUVASE FAHD1, MITOCHONDRIAL"/>
    <property type="match status" value="1"/>
</dbReference>
<comment type="caution">
    <text evidence="4">The sequence shown here is derived from an EMBL/GenBank/DDBJ whole genome shotgun (WGS) entry which is preliminary data.</text>
</comment>
<evidence type="ECO:0000313" key="5">
    <source>
        <dbReference type="Proteomes" id="UP001211894"/>
    </source>
</evidence>
<dbReference type="Proteomes" id="UP001211894">
    <property type="component" value="Unassembled WGS sequence"/>
</dbReference>
<dbReference type="EMBL" id="JAQKAB010000003">
    <property type="protein sequence ID" value="MDA7026047.1"/>
    <property type="molecule type" value="Genomic_DNA"/>
</dbReference>
<keyword evidence="4" id="KW-0378">Hydrolase</keyword>
<evidence type="ECO:0000259" key="3">
    <source>
        <dbReference type="Pfam" id="PF01557"/>
    </source>
</evidence>
<name>A0ABT4X3T0_9BACI</name>
<dbReference type="GO" id="GO:0016787">
    <property type="term" value="F:hydrolase activity"/>
    <property type="evidence" value="ECO:0007669"/>
    <property type="project" value="UniProtKB-KW"/>
</dbReference>
<dbReference type="Gene3D" id="3.90.850.10">
    <property type="entry name" value="Fumarylacetoacetase-like, C-terminal domain"/>
    <property type="match status" value="1"/>
</dbReference>
<feature type="domain" description="Fumarylacetoacetase-like C-terminal" evidence="3">
    <location>
        <begin position="94"/>
        <end position="300"/>
    </location>
</feature>
<proteinExistence type="inferred from homology"/>
<sequence>MKFATAELNSRIFIGLVLDDKIMDLQKAEKKLFEFETIPDTLIECVREGEKFVQHISQLVEWYKKKDNIESASFIYPLADVKLLAPIPKPQKNIICIGKNYRDHAIEMGSEQDIQEEMMVFTKAPTAVIGHQKEIDIHKNVTAELDYEGELAVVIGKEGRSISKDQAFDHIFGYTIINDVTARDLQKVHKQFFIGKSLDTSCPMGPFLVHHSMVKDLEHLKVETRVNGELRQSGCTKEMLFSIPEIIETLSRGMTLEAGDIIATGTPSGVGNGMNPPRFLKEGDQIDITIEPIGTLSNQMKLL</sequence>
<organism evidence="4 5">
    <name type="scientific">Bacillus changyiensis</name>
    <dbReference type="NCBI Taxonomy" id="3004103"/>
    <lineage>
        <taxon>Bacteria</taxon>
        <taxon>Bacillati</taxon>
        <taxon>Bacillota</taxon>
        <taxon>Bacilli</taxon>
        <taxon>Bacillales</taxon>
        <taxon>Bacillaceae</taxon>
        <taxon>Bacillus</taxon>
    </lineage>
</organism>
<accession>A0ABT4X3T0</accession>
<evidence type="ECO:0000256" key="2">
    <source>
        <dbReference type="ARBA" id="ARBA00022723"/>
    </source>
</evidence>
<comment type="similarity">
    <text evidence="1">Belongs to the FAH family.</text>
</comment>
<evidence type="ECO:0000313" key="4">
    <source>
        <dbReference type="EMBL" id="MDA7026047.1"/>
    </source>
</evidence>
<keyword evidence="2" id="KW-0479">Metal-binding</keyword>
<evidence type="ECO:0000256" key="1">
    <source>
        <dbReference type="ARBA" id="ARBA00010211"/>
    </source>
</evidence>
<keyword evidence="5" id="KW-1185">Reference proteome</keyword>
<dbReference type="InterPro" id="IPR036663">
    <property type="entry name" value="Fumarylacetoacetase_C_sf"/>
</dbReference>
<dbReference type="Pfam" id="PF01557">
    <property type="entry name" value="FAA_hydrolase"/>
    <property type="match status" value="1"/>
</dbReference>
<dbReference type="PANTHER" id="PTHR11820">
    <property type="entry name" value="ACYLPYRUVASE"/>
    <property type="match status" value="1"/>
</dbReference>